<keyword evidence="4" id="KW-1185">Reference proteome</keyword>
<sequence>MKKACRFVALTAALAITASLAVPAFAKSDDDKESTASVFTTMVGEYHSIVNPTTGEAATSPATSTTTDGTAATAPAASATTVDSLTTNWLSFPGPSDDSN</sequence>
<accession>A0ABY9T979</accession>
<gene>
    <name evidence="3" type="ORF">RGB73_09110</name>
</gene>
<evidence type="ECO:0000313" key="3">
    <source>
        <dbReference type="EMBL" id="WNC16458.1"/>
    </source>
</evidence>
<evidence type="ECO:0000256" key="2">
    <source>
        <dbReference type="SAM" id="SignalP"/>
    </source>
</evidence>
<feature type="region of interest" description="Disordered" evidence="1">
    <location>
        <begin position="52"/>
        <end position="79"/>
    </location>
</feature>
<protein>
    <submittedName>
        <fullName evidence="3">Uncharacterized protein</fullName>
    </submittedName>
</protein>
<keyword evidence="2" id="KW-0732">Signal</keyword>
<dbReference type="Proteomes" id="UP001256827">
    <property type="component" value="Chromosome"/>
</dbReference>
<name>A0ABY9T979_BREBE</name>
<organism evidence="3 4">
    <name type="scientific">Brevibacillus brevis</name>
    <name type="common">Bacillus brevis</name>
    <dbReference type="NCBI Taxonomy" id="1393"/>
    <lineage>
        <taxon>Bacteria</taxon>
        <taxon>Bacillati</taxon>
        <taxon>Bacillota</taxon>
        <taxon>Bacilli</taxon>
        <taxon>Bacillales</taxon>
        <taxon>Paenibacillaceae</taxon>
        <taxon>Brevibacillus</taxon>
    </lineage>
</organism>
<evidence type="ECO:0000313" key="4">
    <source>
        <dbReference type="Proteomes" id="UP001256827"/>
    </source>
</evidence>
<reference evidence="3 4" key="1">
    <citation type="submission" date="2023-09" db="EMBL/GenBank/DDBJ databases">
        <title>Complete Genome and Methylome dissection of Bacillus brevis NEB573 original source of BbsI restriction endonuclease.</title>
        <authorList>
            <person name="Fomenkov A."/>
            <person name="Roberts R.D."/>
        </authorList>
    </citation>
    <scope>NUCLEOTIDE SEQUENCE [LARGE SCALE GENOMIC DNA]</scope>
    <source>
        <strain evidence="3 4">NEB573</strain>
    </source>
</reference>
<evidence type="ECO:0000256" key="1">
    <source>
        <dbReference type="SAM" id="MobiDB-lite"/>
    </source>
</evidence>
<feature type="signal peptide" evidence="2">
    <location>
        <begin position="1"/>
        <end position="26"/>
    </location>
</feature>
<dbReference type="EMBL" id="CP134050">
    <property type="protein sequence ID" value="WNC16458.1"/>
    <property type="molecule type" value="Genomic_DNA"/>
</dbReference>
<dbReference type="RefSeq" id="WP_310771138.1">
    <property type="nucleotide sequence ID" value="NZ_CP134050.1"/>
</dbReference>
<feature type="chain" id="PRO_5045623627" evidence="2">
    <location>
        <begin position="27"/>
        <end position="100"/>
    </location>
</feature>
<proteinExistence type="predicted"/>